<dbReference type="Proteomes" id="UP001652624">
    <property type="component" value="Chromosome 19"/>
</dbReference>
<name>A0A1S2ZSE6_ERIEU</name>
<dbReference type="RefSeq" id="XP_007523825.2">
    <property type="nucleotide sequence ID" value="XM_007523763.2"/>
</dbReference>
<dbReference type="STRING" id="9365.ENSEEUP00000004753"/>
<dbReference type="InterPro" id="IPR026093">
    <property type="entry name" value="MGARP"/>
</dbReference>
<dbReference type="FunCoup" id="A0A1S2ZSE6">
    <property type="interactions" value="25"/>
</dbReference>
<sequence length="193" mass="22029">MYLRRAVSKSLALPLRAPPGPAPLRKDPSLRWMSSNKFPGPPGSNMLYYVLVGVTVSAGGYCTFKAITSDQAKHPVHMTSLKEKARAELHLHQGEEEKGAEADEAPLEAPEEKGEEADERPTRHIWKPLKQLSCEQRWHRLQKTQRQQGLSQKRPVWVPGWRQQASRWRSRWGSSAPTLSPRLPTRCREKPRK</sequence>
<protein>
    <submittedName>
        <fullName evidence="4">Protein MGARP</fullName>
    </submittedName>
</protein>
<dbReference type="GO" id="GO:0005741">
    <property type="term" value="C:mitochondrial outer membrane"/>
    <property type="evidence" value="ECO:0007669"/>
    <property type="project" value="TreeGrafter"/>
</dbReference>
<dbReference type="GeneID" id="103114137"/>
<evidence type="ECO:0000313" key="3">
    <source>
        <dbReference type="Proteomes" id="UP001652624"/>
    </source>
</evidence>
<feature type="region of interest" description="Disordered" evidence="1">
    <location>
        <begin position="140"/>
        <end position="193"/>
    </location>
</feature>
<evidence type="ECO:0000313" key="4">
    <source>
        <dbReference type="RefSeq" id="XP_007523825.2"/>
    </source>
</evidence>
<evidence type="ECO:0000256" key="1">
    <source>
        <dbReference type="SAM" id="MobiDB-lite"/>
    </source>
</evidence>
<feature type="compositionally biased region" description="Low complexity" evidence="1">
    <location>
        <begin position="160"/>
        <end position="176"/>
    </location>
</feature>
<dbReference type="eggNOG" id="ENOG502S6ZU">
    <property type="taxonomic scope" value="Eukaryota"/>
</dbReference>
<dbReference type="CTD" id="84709"/>
<feature type="region of interest" description="Disordered" evidence="1">
    <location>
        <begin position="93"/>
        <end position="123"/>
    </location>
</feature>
<dbReference type="GO" id="GO:1904115">
    <property type="term" value="C:axon cytoplasm"/>
    <property type="evidence" value="ECO:0007669"/>
    <property type="project" value="GOC"/>
</dbReference>
<dbReference type="AlphaFoldDB" id="A0A1S2ZSE6"/>
<dbReference type="InParanoid" id="A0A1S2ZSE6"/>
<dbReference type="GO" id="GO:0008089">
    <property type="term" value="P:anterograde axonal transport"/>
    <property type="evidence" value="ECO:0007669"/>
    <property type="project" value="InterPro"/>
</dbReference>
<proteinExistence type="predicted"/>
<feature type="domain" description="Protein MGARP N-terminal" evidence="2">
    <location>
        <begin position="1"/>
        <end position="122"/>
    </location>
</feature>
<gene>
    <name evidence="4" type="primary">MGARP</name>
</gene>
<organism evidence="3 4">
    <name type="scientific">Erinaceus europaeus</name>
    <name type="common">Western European hedgehog</name>
    <dbReference type="NCBI Taxonomy" id="9365"/>
    <lineage>
        <taxon>Eukaryota</taxon>
        <taxon>Metazoa</taxon>
        <taxon>Chordata</taxon>
        <taxon>Craniata</taxon>
        <taxon>Vertebrata</taxon>
        <taxon>Euteleostomi</taxon>
        <taxon>Mammalia</taxon>
        <taxon>Eutheria</taxon>
        <taxon>Laurasiatheria</taxon>
        <taxon>Eulipotyphla</taxon>
        <taxon>Erinaceidae</taxon>
        <taxon>Erinaceinae</taxon>
        <taxon>Erinaceus</taxon>
    </lineage>
</organism>
<dbReference type="PANTHER" id="PTHR22910">
    <property type="entry name" value="PROTEIN MGARP"/>
    <property type="match status" value="1"/>
</dbReference>
<dbReference type="Pfam" id="PF14962">
    <property type="entry name" value="AIF-MLS"/>
    <property type="match status" value="1"/>
</dbReference>
<dbReference type="InterPro" id="IPR032773">
    <property type="entry name" value="MGARP_N"/>
</dbReference>
<reference evidence="4" key="1">
    <citation type="submission" date="2025-08" db="UniProtKB">
        <authorList>
            <consortium name="RefSeq"/>
        </authorList>
    </citation>
    <scope>IDENTIFICATION</scope>
</reference>
<dbReference type="OrthoDB" id="9950323at2759"/>
<dbReference type="PANTHER" id="PTHR22910:SF6">
    <property type="entry name" value="PROTEIN MGARP"/>
    <property type="match status" value="1"/>
</dbReference>
<keyword evidence="3" id="KW-1185">Reference proteome</keyword>
<evidence type="ECO:0000259" key="2">
    <source>
        <dbReference type="Pfam" id="PF14962"/>
    </source>
</evidence>
<accession>A0A1S2ZSE6</accession>